<comment type="caution">
    <text evidence="1">The sequence shown here is derived from an EMBL/GenBank/DDBJ whole genome shotgun (WGS) entry which is preliminary data.</text>
</comment>
<dbReference type="EMBL" id="QGKW02001988">
    <property type="protein sequence ID" value="KAF2552786.1"/>
    <property type="molecule type" value="Genomic_DNA"/>
</dbReference>
<evidence type="ECO:0000313" key="2">
    <source>
        <dbReference type="Proteomes" id="UP000712281"/>
    </source>
</evidence>
<protein>
    <submittedName>
        <fullName evidence="1">Uncharacterized protein</fullName>
    </submittedName>
</protein>
<proteinExistence type="predicted"/>
<dbReference type="AlphaFoldDB" id="A0A8S9H6S6"/>
<dbReference type="InterPro" id="IPR027417">
    <property type="entry name" value="P-loop_NTPase"/>
</dbReference>
<evidence type="ECO:0000313" key="1">
    <source>
        <dbReference type="EMBL" id="KAF2552786.1"/>
    </source>
</evidence>
<gene>
    <name evidence="1" type="ORF">F2Q68_00036238</name>
</gene>
<organism evidence="1 2">
    <name type="scientific">Brassica cretica</name>
    <name type="common">Mustard</name>
    <dbReference type="NCBI Taxonomy" id="69181"/>
    <lineage>
        <taxon>Eukaryota</taxon>
        <taxon>Viridiplantae</taxon>
        <taxon>Streptophyta</taxon>
        <taxon>Embryophyta</taxon>
        <taxon>Tracheophyta</taxon>
        <taxon>Spermatophyta</taxon>
        <taxon>Magnoliopsida</taxon>
        <taxon>eudicotyledons</taxon>
        <taxon>Gunneridae</taxon>
        <taxon>Pentapetalae</taxon>
        <taxon>rosids</taxon>
        <taxon>malvids</taxon>
        <taxon>Brassicales</taxon>
        <taxon>Brassicaceae</taxon>
        <taxon>Brassiceae</taxon>
        <taxon>Brassica</taxon>
    </lineage>
</organism>
<name>A0A8S9H6S6_BRACR</name>
<accession>A0A8S9H6S6</accession>
<dbReference type="Gene3D" id="3.40.50.300">
    <property type="entry name" value="P-loop containing nucleotide triphosphate hydrolases"/>
    <property type="match status" value="1"/>
</dbReference>
<dbReference type="Proteomes" id="UP000712281">
    <property type="component" value="Unassembled WGS sequence"/>
</dbReference>
<reference evidence="1" key="1">
    <citation type="submission" date="2019-12" db="EMBL/GenBank/DDBJ databases">
        <title>Genome sequencing and annotation of Brassica cretica.</title>
        <authorList>
            <person name="Studholme D.J."/>
            <person name="Sarris P.F."/>
        </authorList>
    </citation>
    <scope>NUCLEOTIDE SEQUENCE</scope>
    <source>
        <strain evidence="1">PFS-001/15</strain>
        <tissue evidence="1">Leaf</tissue>
    </source>
</reference>
<sequence>MKRSLRRLFFQVKRPAEFLNCPFTEEEEESGSVKEIANLCSLSSLEINKNGTIRVGVDTNVFFRKSELVIGRMIALYKWRKRLKRSLDVRLRGLGLIFQ</sequence>